<reference evidence="4 5" key="2">
    <citation type="journal article" date="2016" name="Int. J. Syst. Evol. Microbiol.">
        <title>Pyrococcus kukulkanii sp. nov., a hyperthermophilic, piezophilic archaeon isolated from a deep-sea hydrothermal vent.</title>
        <authorList>
            <person name="Callac N."/>
            <person name="Oger P."/>
            <person name="Lesongeur F."/>
            <person name="Rattray J.E."/>
            <person name="Vannier P."/>
            <person name="Michoud G."/>
            <person name="Beauverger M."/>
            <person name="Gayet N."/>
            <person name="Rouxel O."/>
            <person name="Jebbar M."/>
            <person name="Godfroy A."/>
        </authorList>
    </citation>
    <scope>NUCLEOTIDE SEQUENCE [LARGE SCALE GENOMIC DNA]</scope>
    <source>
        <strain evidence="4 5">NCB100</strain>
    </source>
</reference>
<evidence type="ECO:0000256" key="1">
    <source>
        <dbReference type="ARBA" id="ARBA00022741"/>
    </source>
</evidence>
<evidence type="ECO:0000313" key="4">
    <source>
        <dbReference type="EMBL" id="AMM54682.1"/>
    </source>
</evidence>
<dbReference type="STRING" id="1609559.TQ32_09425"/>
<dbReference type="InterPro" id="IPR004201">
    <property type="entry name" value="Cdc48_dom2"/>
</dbReference>
<dbReference type="Pfam" id="PF20986">
    <property type="entry name" value="DUF6849"/>
    <property type="match status" value="1"/>
</dbReference>
<evidence type="ECO:0000256" key="2">
    <source>
        <dbReference type="ARBA" id="ARBA00022840"/>
    </source>
</evidence>
<dbReference type="SMR" id="A0A127BBI0"/>
<dbReference type="OrthoDB" id="86308at2157"/>
<dbReference type="SMART" id="SM01072">
    <property type="entry name" value="CDC48_2"/>
    <property type="match status" value="1"/>
</dbReference>
<dbReference type="InterPro" id="IPR049295">
    <property type="entry name" value="DUF6849"/>
</dbReference>
<dbReference type="SUPFAM" id="SSF54585">
    <property type="entry name" value="Cdc48 domain 2-like"/>
    <property type="match status" value="1"/>
</dbReference>
<dbReference type="AlphaFoldDB" id="A0A127BBI0"/>
<dbReference type="Pfam" id="PF02933">
    <property type="entry name" value="CDC48_2"/>
    <property type="match status" value="1"/>
</dbReference>
<protein>
    <submittedName>
        <fullName evidence="4">ATPase</fullName>
    </submittedName>
</protein>
<dbReference type="Gene3D" id="2.40.10.360">
    <property type="match status" value="1"/>
</dbReference>
<keyword evidence="2" id="KW-0067">ATP-binding</keyword>
<dbReference type="InterPro" id="IPR029067">
    <property type="entry name" value="CDC48_domain_2-like_sf"/>
</dbReference>
<keyword evidence="1" id="KW-0547">Nucleotide-binding</keyword>
<dbReference type="EMBL" id="CP010835">
    <property type="protein sequence ID" value="AMM54682.1"/>
    <property type="molecule type" value="Genomic_DNA"/>
</dbReference>
<organism evidence="4 5">
    <name type="scientific">Pyrococcus kukulkanii</name>
    <dbReference type="NCBI Taxonomy" id="1609559"/>
    <lineage>
        <taxon>Archaea</taxon>
        <taxon>Methanobacteriati</taxon>
        <taxon>Methanobacteriota</taxon>
        <taxon>Thermococci</taxon>
        <taxon>Thermococcales</taxon>
        <taxon>Thermococcaceae</taxon>
        <taxon>Pyrococcus</taxon>
    </lineage>
</organism>
<dbReference type="PATRIC" id="fig|1609559.3.peg.1953"/>
<name>A0A127BBI0_9EURY</name>
<proteinExistence type="predicted"/>
<dbReference type="Proteomes" id="UP000070587">
    <property type="component" value="Chromosome"/>
</dbReference>
<evidence type="ECO:0000259" key="3">
    <source>
        <dbReference type="SMART" id="SM01072"/>
    </source>
</evidence>
<dbReference type="Gene3D" id="3.10.330.10">
    <property type="match status" value="1"/>
</dbReference>
<dbReference type="GeneID" id="28492057"/>
<evidence type="ECO:0000313" key="5">
    <source>
        <dbReference type="Proteomes" id="UP000070587"/>
    </source>
</evidence>
<dbReference type="GO" id="GO:0005524">
    <property type="term" value="F:ATP binding"/>
    <property type="evidence" value="ECO:0007669"/>
    <property type="project" value="UniProtKB-KW"/>
</dbReference>
<dbReference type="KEGG" id="pyc:TQ32_09425"/>
<gene>
    <name evidence="4" type="ORF">TQ32_09425</name>
</gene>
<sequence length="142" mass="15936">MKVVLKPLANVELPQDFAEILKAKLRGREVKTGEVVTIDILGKPLEFKVVQATPSPIRVSDKTSVIIARPGVEVLEIELIGEPKEVFVYGDNIVVVLENEVLILNQNLEEIYRERFENLIKVIQTKAGLVVVDGRRLKLIKV</sequence>
<feature type="domain" description="CDC48" evidence="3">
    <location>
        <begin position="12"/>
        <end position="74"/>
    </location>
</feature>
<accession>A0A127BBI0</accession>
<reference evidence="5" key="1">
    <citation type="submission" date="2015-02" db="EMBL/GenBank/DDBJ databases">
        <title>Pyrococcus kukulkanii sp. nov., a novel hyperthermophilic archaeon isolated from a deep-sea hydrothermal vent at the Guaymas Basin.</title>
        <authorList>
            <person name="Oger P.M."/>
            <person name="Callac N."/>
            <person name="Jebbar M."/>
            <person name="Godfroy A."/>
        </authorList>
    </citation>
    <scope>NUCLEOTIDE SEQUENCE [LARGE SCALE GENOMIC DNA]</scope>
    <source>
        <strain evidence="5">NCB100</strain>
    </source>
</reference>
<dbReference type="RefSeq" id="WP_068323913.1">
    <property type="nucleotide sequence ID" value="NZ_CP010835.1"/>
</dbReference>